<feature type="transmembrane region" description="Helical" evidence="1">
    <location>
        <begin position="110"/>
        <end position="131"/>
    </location>
</feature>
<comment type="caution">
    <text evidence="2">The sequence shown here is derived from an EMBL/GenBank/DDBJ whole genome shotgun (WGS) entry which is preliminary data.</text>
</comment>
<keyword evidence="1" id="KW-1133">Transmembrane helix</keyword>
<feature type="transmembrane region" description="Helical" evidence="1">
    <location>
        <begin position="30"/>
        <end position="50"/>
    </location>
</feature>
<dbReference type="Proteomes" id="UP001497392">
    <property type="component" value="Unassembled WGS sequence"/>
</dbReference>
<dbReference type="EMBL" id="CAXHTA020000005">
    <property type="protein sequence ID" value="CAL5221217.1"/>
    <property type="molecule type" value="Genomic_DNA"/>
</dbReference>
<protein>
    <submittedName>
        <fullName evidence="2">G3367 protein</fullName>
    </submittedName>
</protein>
<feature type="transmembrane region" description="Helical" evidence="1">
    <location>
        <begin position="71"/>
        <end position="90"/>
    </location>
</feature>
<name>A0ABP1FUS0_9CHLO</name>
<keyword evidence="1" id="KW-0472">Membrane</keyword>
<reference evidence="2 3" key="1">
    <citation type="submission" date="2024-06" db="EMBL/GenBank/DDBJ databases">
        <authorList>
            <person name="Kraege A."/>
            <person name="Thomma B."/>
        </authorList>
    </citation>
    <scope>NUCLEOTIDE SEQUENCE [LARGE SCALE GENOMIC DNA]</scope>
</reference>
<accession>A0ABP1FUS0</accession>
<keyword evidence="3" id="KW-1185">Reference proteome</keyword>
<evidence type="ECO:0000256" key="1">
    <source>
        <dbReference type="SAM" id="Phobius"/>
    </source>
</evidence>
<keyword evidence="1" id="KW-0812">Transmembrane</keyword>
<gene>
    <name evidence="2" type="primary">g3367</name>
    <name evidence="2" type="ORF">VP750_LOCUS2876</name>
</gene>
<feature type="transmembrane region" description="Helical" evidence="1">
    <location>
        <begin position="193"/>
        <end position="214"/>
    </location>
</feature>
<proteinExistence type="predicted"/>
<organism evidence="2 3">
    <name type="scientific">Coccomyxa viridis</name>
    <dbReference type="NCBI Taxonomy" id="1274662"/>
    <lineage>
        <taxon>Eukaryota</taxon>
        <taxon>Viridiplantae</taxon>
        <taxon>Chlorophyta</taxon>
        <taxon>core chlorophytes</taxon>
        <taxon>Trebouxiophyceae</taxon>
        <taxon>Trebouxiophyceae incertae sedis</taxon>
        <taxon>Coccomyxaceae</taxon>
        <taxon>Coccomyxa</taxon>
    </lineage>
</organism>
<sequence length="226" mass="24502">MSIALFGASTLVLQHKEHVTSLLGLGARDLVFSLGFAGTRSVTAAAILLLQGFLLFKRTNPLTKHELHNSGLNLAKLALIWAAVSMAIYRCQQECDPSTFLGLEQHLYRFQWYLRLFAAASIMYGTVLAALSGMQSSAAPVAPAASSRAAPQSHVQGERAQPAIAKPMSLWPDAVCEATGLQQRMQGVVGDRAAGVLRFVIGPAVLALLCAWWFPQHPLLRRMLPR</sequence>
<evidence type="ECO:0000313" key="2">
    <source>
        <dbReference type="EMBL" id="CAL5221217.1"/>
    </source>
</evidence>
<evidence type="ECO:0000313" key="3">
    <source>
        <dbReference type="Proteomes" id="UP001497392"/>
    </source>
</evidence>